<keyword evidence="2 4" id="KW-0418">Kinase</keyword>
<dbReference type="PANTHER" id="PTHR10584:SF166">
    <property type="entry name" value="RIBOKINASE"/>
    <property type="match status" value="1"/>
</dbReference>
<dbReference type="OrthoDB" id="9775849at2"/>
<protein>
    <submittedName>
        <fullName evidence="4">Ribokinase</fullName>
    </submittedName>
</protein>
<reference evidence="4 5" key="1">
    <citation type="submission" date="2016-11" db="EMBL/GenBank/DDBJ databases">
        <authorList>
            <person name="Jaros S."/>
            <person name="Januszkiewicz K."/>
            <person name="Wedrychowicz H."/>
        </authorList>
    </citation>
    <scope>NUCLEOTIDE SEQUENCE [LARGE SCALE GENOMIC DNA]</scope>
    <source>
        <strain evidence="4 5">DSM 25479</strain>
    </source>
</reference>
<accession>A0A1M6F6F5</accession>
<evidence type="ECO:0000313" key="5">
    <source>
        <dbReference type="Proteomes" id="UP000184335"/>
    </source>
</evidence>
<proteinExistence type="predicted"/>
<dbReference type="GO" id="GO:0006796">
    <property type="term" value="P:phosphate-containing compound metabolic process"/>
    <property type="evidence" value="ECO:0007669"/>
    <property type="project" value="UniProtKB-ARBA"/>
</dbReference>
<keyword evidence="1" id="KW-0808">Transferase</keyword>
<dbReference type="Gene3D" id="3.40.1190.20">
    <property type="match status" value="1"/>
</dbReference>
<evidence type="ECO:0000259" key="3">
    <source>
        <dbReference type="Pfam" id="PF00294"/>
    </source>
</evidence>
<dbReference type="InterPro" id="IPR029056">
    <property type="entry name" value="Ribokinase-like"/>
</dbReference>
<dbReference type="EMBL" id="FQYI01000006">
    <property type="protein sequence ID" value="SHI93314.1"/>
    <property type="molecule type" value="Genomic_DNA"/>
</dbReference>
<keyword evidence="5" id="KW-1185">Reference proteome</keyword>
<dbReference type="InterPro" id="IPR011611">
    <property type="entry name" value="PfkB_dom"/>
</dbReference>
<dbReference type="Proteomes" id="UP000184335">
    <property type="component" value="Unassembled WGS sequence"/>
</dbReference>
<dbReference type="GO" id="GO:0005829">
    <property type="term" value="C:cytosol"/>
    <property type="evidence" value="ECO:0007669"/>
    <property type="project" value="TreeGrafter"/>
</dbReference>
<organism evidence="4 5">
    <name type="scientific">Cruoricaptor ignavus</name>
    <dbReference type="NCBI Taxonomy" id="1118202"/>
    <lineage>
        <taxon>Bacteria</taxon>
        <taxon>Pseudomonadati</taxon>
        <taxon>Bacteroidota</taxon>
        <taxon>Flavobacteriia</taxon>
        <taxon>Flavobacteriales</taxon>
        <taxon>Weeksellaceae</taxon>
        <taxon>Cruoricaptor</taxon>
    </lineage>
</organism>
<sequence length="302" mass="31892">MNLRNPHPKIIVVGSCSIDLVLNTEDFPGTGETVLATRSENFFGGKGANQAVAAARLGATAYFVGAVGMDPKGQQVLRHLVEEGVNVGFVAEKESVPTGAAYVAAAGGQNTIIVVPSANHQVRPEQIDFAEKHFASCDMVLLQLEIPIAVAEKAAASALYHGKKLGIYASPGIALPQQMIDAATFIVVKQKDVPKVFGMETEEALRRYPNKIFIREDALTIKYSDGLEVQREDGERPDPVHAMGAGDAFTAGLGVALCHGSSVADGVKFGLAVASRAAAKRGSQAGLPFLKELKNADGIWKN</sequence>
<evidence type="ECO:0000256" key="2">
    <source>
        <dbReference type="ARBA" id="ARBA00022777"/>
    </source>
</evidence>
<evidence type="ECO:0000256" key="1">
    <source>
        <dbReference type="ARBA" id="ARBA00022679"/>
    </source>
</evidence>
<gene>
    <name evidence="4" type="ORF">SAMN05443429_106121</name>
</gene>
<dbReference type="PRINTS" id="PR00990">
    <property type="entry name" value="RIBOKINASE"/>
</dbReference>
<dbReference type="PANTHER" id="PTHR10584">
    <property type="entry name" value="SUGAR KINASE"/>
    <property type="match status" value="1"/>
</dbReference>
<dbReference type="InterPro" id="IPR002139">
    <property type="entry name" value="Ribo/fructo_kinase"/>
</dbReference>
<dbReference type="RefSeq" id="WP_073179767.1">
    <property type="nucleotide sequence ID" value="NZ_FQYI01000006.1"/>
</dbReference>
<dbReference type="AlphaFoldDB" id="A0A1M6F6F5"/>
<dbReference type="STRING" id="1118202.SAMN05443429_106121"/>
<dbReference type="SUPFAM" id="SSF53613">
    <property type="entry name" value="Ribokinase-like"/>
    <property type="match status" value="1"/>
</dbReference>
<dbReference type="Pfam" id="PF00294">
    <property type="entry name" value="PfkB"/>
    <property type="match status" value="1"/>
</dbReference>
<name>A0A1M6F6F5_9FLAO</name>
<dbReference type="GO" id="GO:0016301">
    <property type="term" value="F:kinase activity"/>
    <property type="evidence" value="ECO:0007669"/>
    <property type="project" value="UniProtKB-KW"/>
</dbReference>
<feature type="domain" description="Carbohydrate kinase PfkB" evidence="3">
    <location>
        <begin position="9"/>
        <end position="288"/>
    </location>
</feature>
<evidence type="ECO:0000313" key="4">
    <source>
        <dbReference type="EMBL" id="SHI93314.1"/>
    </source>
</evidence>